<proteinExistence type="predicted"/>
<dbReference type="InterPro" id="IPR015330">
    <property type="entry name" value="DNA_primase/pol_bifunc_N"/>
</dbReference>
<dbReference type="Pfam" id="PF09250">
    <property type="entry name" value="Prim-Pol"/>
    <property type="match status" value="1"/>
</dbReference>
<comment type="caution">
    <text evidence="3">The sequence shown here is derived from an EMBL/GenBank/DDBJ whole genome shotgun (WGS) entry which is preliminary data.</text>
</comment>
<sequence length="192" mass="20611">MKAALMYARWNWPVMAGTAATLGDGGSSGIDEVVTPTVDPDRVHRWWGSRPDANIVVPTGAMFDVISMPSPIGRAVLDVLADRGAWLAPVMSDGDALSLLVRPRQGSPWTELARTDGLTYLGPGHLITLPSGGTPFDGQARWVIPPTDANVLRLPQFAELAPVLRSLPRSSPRPGLQHADHPSRSNQSEELP</sequence>
<organism evidence="3 4">
    <name type="scientific">Actinomadura rayongensis</name>
    <dbReference type="NCBI Taxonomy" id="1429076"/>
    <lineage>
        <taxon>Bacteria</taxon>
        <taxon>Bacillati</taxon>
        <taxon>Actinomycetota</taxon>
        <taxon>Actinomycetes</taxon>
        <taxon>Streptosporangiales</taxon>
        <taxon>Thermomonosporaceae</taxon>
        <taxon>Actinomadura</taxon>
    </lineage>
</organism>
<feature type="domain" description="DNA primase/polymerase bifunctional N-terminal" evidence="2">
    <location>
        <begin position="4"/>
        <end position="149"/>
    </location>
</feature>
<evidence type="ECO:0000313" key="3">
    <source>
        <dbReference type="EMBL" id="MXQ63135.1"/>
    </source>
</evidence>
<evidence type="ECO:0000313" key="4">
    <source>
        <dbReference type="Proteomes" id="UP000431901"/>
    </source>
</evidence>
<dbReference type="AlphaFoldDB" id="A0A6I4W3Y2"/>
<dbReference type="Proteomes" id="UP000431901">
    <property type="component" value="Unassembled WGS sequence"/>
</dbReference>
<evidence type="ECO:0000259" key="2">
    <source>
        <dbReference type="Pfam" id="PF09250"/>
    </source>
</evidence>
<gene>
    <name evidence="3" type="ORF">GQ466_03715</name>
</gene>
<keyword evidence="4" id="KW-1185">Reference proteome</keyword>
<feature type="region of interest" description="Disordered" evidence="1">
    <location>
        <begin position="168"/>
        <end position="192"/>
    </location>
</feature>
<name>A0A6I4W3Y2_9ACTN</name>
<dbReference type="RefSeq" id="WP_161101335.1">
    <property type="nucleotide sequence ID" value="NZ_JBHLYI010000002.1"/>
</dbReference>
<reference evidence="3 4" key="1">
    <citation type="submission" date="2019-12" db="EMBL/GenBank/DDBJ databases">
        <title>Nocardia macrotermitis sp. nov. and Nocardia aurantia sp. nov., isolated from the gut of the fungus growing-termite Macrotermes natalensis.</title>
        <authorList>
            <person name="Christine B."/>
            <person name="Rene B."/>
        </authorList>
    </citation>
    <scope>NUCLEOTIDE SEQUENCE [LARGE SCALE GENOMIC DNA]</scope>
    <source>
        <strain evidence="3 4">DSM 102126</strain>
    </source>
</reference>
<dbReference type="EMBL" id="WUTW01000001">
    <property type="protein sequence ID" value="MXQ63135.1"/>
    <property type="molecule type" value="Genomic_DNA"/>
</dbReference>
<evidence type="ECO:0000256" key="1">
    <source>
        <dbReference type="SAM" id="MobiDB-lite"/>
    </source>
</evidence>
<dbReference type="OrthoDB" id="3851827at2"/>
<accession>A0A6I4W3Y2</accession>
<protein>
    <recommendedName>
        <fullName evidence="2">DNA primase/polymerase bifunctional N-terminal domain-containing protein</fullName>
    </recommendedName>
</protein>